<evidence type="ECO:0000313" key="2">
    <source>
        <dbReference type="EMBL" id="GIF57654.1"/>
    </source>
</evidence>
<sequence>MSTVIALSDLAKDSTVLDQGTITPLLAAFAGLVLIGAFYDLITQVGKAFVHAVRIVAAVALGASALLTVMVVLAVVVVRA</sequence>
<comment type="caution">
    <text evidence="2">The sequence shown here is derived from an EMBL/GenBank/DDBJ whole genome shotgun (WGS) entry which is preliminary data.</text>
</comment>
<protein>
    <submittedName>
        <fullName evidence="2">Uncharacterized protein</fullName>
    </submittedName>
</protein>
<dbReference type="RefSeq" id="WP_203703933.1">
    <property type="nucleotide sequence ID" value="NZ_BAAALU010000019.1"/>
</dbReference>
<feature type="transmembrane region" description="Helical" evidence="1">
    <location>
        <begin position="55"/>
        <end position="78"/>
    </location>
</feature>
<organism evidence="2 3">
    <name type="scientific">Asanoa iriomotensis</name>
    <dbReference type="NCBI Taxonomy" id="234613"/>
    <lineage>
        <taxon>Bacteria</taxon>
        <taxon>Bacillati</taxon>
        <taxon>Actinomycetota</taxon>
        <taxon>Actinomycetes</taxon>
        <taxon>Micromonosporales</taxon>
        <taxon>Micromonosporaceae</taxon>
        <taxon>Asanoa</taxon>
    </lineage>
</organism>
<keyword evidence="1" id="KW-0472">Membrane</keyword>
<accession>A0ABQ4C4G4</accession>
<keyword evidence="3" id="KW-1185">Reference proteome</keyword>
<keyword evidence="1" id="KW-1133">Transmembrane helix</keyword>
<gene>
    <name evidence="2" type="ORF">Air01nite_37490</name>
</gene>
<feature type="transmembrane region" description="Helical" evidence="1">
    <location>
        <begin position="22"/>
        <end position="43"/>
    </location>
</feature>
<proteinExistence type="predicted"/>
<reference evidence="2 3" key="1">
    <citation type="submission" date="2021-01" db="EMBL/GenBank/DDBJ databases">
        <title>Whole genome shotgun sequence of Asanoa iriomotensis NBRC 100142.</title>
        <authorList>
            <person name="Komaki H."/>
            <person name="Tamura T."/>
        </authorList>
    </citation>
    <scope>NUCLEOTIDE SEQUENCE [LARGE SCALE GENOMIC DNA]</scope>
    <source>
        <strain evidence="2 3">NBRC 100142</strain>
    </source>
</reference>
<evidence type="ECO:0000313" key="3">
    <source>
        <dbReference type="Proteomes" id="UP000624325"/>
    </source>
</evidence>
<keyword evidence="1" id="KW-0812">Transmembrane</keyword>
<dbReference type="EMBL" id="BONC01000025">
    <property type="protein sequence ID" value="GIF57654.1"/>
    <property type="molecule type" value="Genomic_DNA"/>
</dbReference>
<dbReference type="Proteomes" id="UP000624325">
    <property type="component" value="Unassembled WGS sequence"/>
</dbReference>
<evidence type="ECO:0000256" key="1">
    <source>
        <dbReference type="SAM" id="Phobius"/>
    </source>
</evidence>
<name>A0ABQ4C4G4_9ACTN</name>